<reference evidence="2" key="1">
    <citation type="submission" date="2019-02" db="EMBL/GenBank/DDBJ databases">
        <title>Deep-cultivation of Planctomycetes and their phenomic and genomic characterization uncovers novel biology.</title>
        <authorList>
            <person name="Wiegand S."/>
            <person name="Jogler M."/>
            <person name="Boedeker C."/>
            <person name="Pinto D."/>
            <person name="Vollmers J."/>
            <person name="Rivas-Marin E."/>
            <person name="Kohn T."/>
            <person name="Peeters S.H."/>
            <person name="Heuer A."/>
            <person name="Rast P."/>
            <person name="Oberbeckmann S."/>
            <person name="Bunk B."/>
            <person name="Jeske O."/>
            <person name="Meyerdierks A."/>
            <person name="Storesund J.E."/>
            <person name="Kallscheuer N."/>
            <person name="Luecker S."/>
            <person name="Lage O.M."/>
            <person name="Pohl T."/>
            <person name="Merkel B.J."/>
            <person name="Hornburger P."/>
            <person name="Mueller R.-W."/>
            <person name="Bruemmer F."/>
            <person name="Labrenz M."/>
            <person name="Spormann A.M."/>
            <person name="Op den Camp H."/>
            <person name="Overmann J."/>
            <person name="Amann R."/>
            <person name="Jetten M.S.M."/>
            <person name="Mascher T."/>
            <person name="Medema M.H."/>
            <person name="Devos D.P."/>
            <person name="Kaster A.-K."/>
            <person name="Ovreas L."/>
            <person name="Rohde M."/>
            <person name="Galperin M.Y."/>
            <person name="Jogler C."/>
        </authorList>
    </citation>
    <scope>NUCLEOTIDE SEQUENCE [LARGE SCALE GENOMIC DNA]</scope>
    <source>
        <strain evidence="2">Pan97</strain>
    </source>
</reference>
<keyword evidence="2" id="KW-1185">Reference proteome</keyword>
<dbReference type="AlphaFoldDB" id="A0A518C6P4"/>
<dbReference type="Proteomes" id="UP000318626">
    <property type="component" value="Chromosome"/>
</dbReference>
<dbReference type="EMBL" id="CP036289">
    <property type="protein sequence ID" value="QDU74899.1"/>
    <property type="molecule type" value="Genomic_DNA"/>
</dbReference>
<evidence type="ECO:0000313" key="1">
    <source>
        <dbReference type="EMBL" id="QDU74899.1"/>
    </source>
</evidence>
<dbReference type="KEGG" id="bvo:Pan97_19190"/>
<dbReference type="RefSeq" id="WP_144971865.1">
    <property type="nucleotide sequence ID" value="NZ_CP036289.1"/>
</dbReference>
<organism evidence="1 2">
    <name type="scientific">Bremerella volcania</name>
    <dbReference type="NCBI Taxonomy" id="2527984"/>
    <lineage>
        <taxon>Bacteria</taxon>
        <taxon>Pseudomonadati</taxon>
        <taxon>Planctomycetota</taxon>
        <taxon>Planctomycetia</taxon>
        <taxon>Pirellulales</taxon>
        <taxon>Pirellulaceae</taxon>
        <taxon>Bremerella</taxon>
    </lineage>
</organism>
<evidence type="ECO:0000313" key="2">
    <source>
        <dbReference type="Proteomes" id="UP000318626"/>
    </source>
</evidence>
<proteinExistence type="predicted"/>
<gene>
    <name evidence="1" type="ORF">Pan97_19190</name>
</gene>
<protein>
    <submittedName>
        <fullName evidence="1">Uncharacterized protein</fullName>
    </submittedName>
</protein>
<dbReference type="OrthoDB" id="9152201at2"/>
<accession>A0A518C6P4</accession>
<name>A0A518C6P4_9BACT</name>
<sequence>MMIAIPYTPAGEAEFRVHRPKLLQWDQCEDFDLNAVMEAFLEGIASHEKGAAIWNQAWDESI</sequence>